<dbReference type="SUPFAM" id="SSF53790">
    <property type="entry name" value="Tetrapyrrole methylase"/>
    <property type="match status" value="1"/>
</dbReference>
<name>A0A918XW69_9PROT</name>
<dbReference type="Proteomes" id="UP000630353">
    <property type="component" value="Unassembled WGS sequence"/>
</dbReference>
<dbReference type="PANTHER" id="PTHR43182">
    <property type="entry name" value="COBALT-PRECORRIN-6B C(15)-METHYLTRANSFERASE (DECARBOXYLATING)"/>
    <property type="match status" value="1"/>
</dbReference>
<dbReference type="GO" id="GO:0009236">
    <property type="term" value="P:cobalamin biosynthetic process"/>
    <property type="evidence" value="ECO:0007669"/>
    <property type="project" value="UniProtKB-KW"/>
</dbReference>
<dbReference type="Gene3D" id="3.40.1010.10">
    <property type="entry name" value="Cobalt-precorrin-4 Transmethylase, Domain 1"/>
    <property type="match status" value="1"/>
</dbReference>
<dbReference type="InterPro" id="IPR012818">
    <property type="entry name" value="CbiE"/>
</dbReference>
<dbReference type="AlphaFoldDB" id="A0A918XW69"/>
<evidence type="ECO:0000313" key="7">
    <source>
        <dbReference type="EMBL" id="GHD57606.1"/>
    </source>
</evidence>
<evidence type="ECO:0000256" key="2">
    <source>
        <dbReference type="ARBA" id="ARBA00022573"/>
    </source>
</evidence>
<keyword evidence="5" id="KW-0949">S-adenosyl-L-methionine</keyword>
<dbReference type="GO" id="GO:0032259">
    <property type="term" value="P:methylation"/>
    <property type="evidence" value="ECO:0007669"/>
    <property type="project" value="UniProtKB-KW"/>
</dbReference>
<keyword evidence="3" id="KW-0489">Methyltransferase</keyword>
<dbReference type="EMBL" id="BMZS01000009">
    <property type="protein sequence ID" value="GHD57606.1"/>
    <property type="molecule type" value="Genomic_DNA"/>
</dbReference>
<dbReference type="CDD" id="cd11644">
    <property type="entry name" value="Precorrin-6Y-MT"/>
    <property type="match status" value="1"/>
</dbReference>
<dbReference type="NCBIfam" id="TIGR02469">
    <property type="entry name" value="CbiT"/>
    <property type="match status" value="1"/>
</dbReference>
<sequence>MTPWLSIVGIGEDGIEALSPAARALVDQAEVLIGGDRHLAMLPAGDSRRRIPWPSPLSALVETIESLKPRRVCVLATGDPFCFGIGTTLARRIPLDEMVVIPGVSARTLVCSRLGWPQHTTRLLTLHGRPLALLEPHLQPGARLILLSEDAATPAAVAARLTERGFGPSAMTVLEHMGGPAERRLDGCADAWTHAPGEDFNTVAVTVTAGPDARTLSTLAGLPDDAFAHDGRMTKREVRAVTLAALAPHPGELLWDVGAGCGSVAVEWMRSHELNRAIALEPRPERRAMIAANAERLGTPGLKIVDGTAPAALAGLEPPDAVFVGGGASEPGVIEACWAALKPGGRLVANTVTLESEAVLLAKHAEMGGELVRIAVERAEPVGPYRGWRPLMPVTQWRLAKPYGAAE</sequence>
<keyword evidence="4" id="KW-0808">Transferase</keyword>
<dbReference type="PIRSF" id="PIRSF036428">
    <property type="entry name" value="CobL"/>
    <property type="match status" value="1"/>
</dbReference>
<dbReference type="InterPro" id="IPR050714">
    <property type="entry name" value="Cobalamin_biosynth_MTase"/>
</dbReference>
<dbReference type="Pfam" id="PF00590">
    <property type="entry name" value="TP_methylase"/>
    <property type="match status" value="1"/>
</dbReference>
<dbReference type="InterPro" id="IPR029063">
    <property type="entry name" value="SAM-dependent_MTases_sf"/>
</dbReference>
<dbReference type="RefSeq" id="WP_189992808.1">
    <property type="nucleotide sequence ID" value="NZ_BMZS01000009.1"/>
</dbReference>
<reference evidence="7" key="1">
    <citation type="journal article" date="2014" name="Int. J. Syst. Evol. Microbiol.">
        <title>Complete genome sequence of Corynebacterium casei LMG S-19264T (=DSM 44701T), isolated from a smear-ripened cheese.</title>
        <authorList>
            <consortium name="US DOE Joint Genome Institute (JGI-PGF)"/>
            <person name="Walter F."/>
            <person name="Albersmeier A."/>
            <person name="Kalinowski J."/>
            <person name="Ruckert C."/>
        </authorList>
    </citation>
    <scope>NUCLEOTIDE SEQUENCE</scope>
    <source>
        <strain evidence="7">KCTC 42651</strain>
    </source>
</reference>
<keyword evidence="8" id="KW-1185">Reference proteome</keyword>
<dbReference type="CDD" id="cd02440">
    <property type="entry name" value="AdoMet_MTases"/>
    <property type="match status" value="1"/>
</dbReference>
<reference evidence="7" key="2">
    <citation type="submission" date="2020-09" db="EMBL/GenBank/DDBJ databases">
        <authorList>
            <person name="Sun Q."/>
            <person name="Kim S."/>
        </authorList>
    </citation>
    <scope>NUCLEOTIDE SEQUENCE</scope>
    <source>
        <strain evidence="7">KCTC 42651</strain>
    </source>
</reference>
<comment type="pathway">
    <text evidence="1">Cofactor biosynthesis; adenosylcobalamin biosynthesis.</text>
</comment>
<evidence type="ECO:0000256" key="5">
    <source>
        <dbReference type="ARBA" id="ARBA00022691"/>
    </source>
</evidence>
<dbReference type="PANTHER" id="PTHR43182:SF1">
    <property type="entry name" value="COBALT-PRECORRIN-7 C(5)-METHYLTRANSFERASE"/>
    <property type="match status" value="1"/>
</dbReference>
<keyword evidence="2" id="KW-0169">Cobalamin biosynthesis</keyword>
<dbReference type="InterPro" id="IPR000878">
    <property type="entry name" value="4pyrrol_Mease"/>
</dbReference>
<dbReference type="InterPro" id="IPR014777">
    <property type="entry name" value="4pyrrole_Mease_sub1"/>
</dbReference>
<evidence type="ECO:0000256" key="3">
    <source>
        <dbReference type="ARBA" id="ARBA00022603"/>
    </source>
</evidence>
<comment type="caution">
    <text evidence="7">The sequence shown here is derived from an EMBL/GenBank/DDBJ whole genome shotgun (WGS) entry which is preliminary data.</text>
</comment>
<dbReference type="Gene3D" id="3.40.50.150">
    <property type="entry name" value="Vaccinia Virus protein VP39"/>
    <property type="match status" value="1"/>
</dbReference>
<dbReference type="InterPro" id="IPR006365">
    <property type="entry name" value="Cbl_synth_CobL"/>
</dbReference>
<dbReference type="NCBIfam" id="TIGR02467">
    <property type="entry name" value="CbiE"/>
    <property type="match status" value="1"/>
</dbReference>
<evidence type="ECO:0000259" key="6">
    <source>
        <dbReference type="Pfam" id="PF00590"/>
    </source>
</evidence>
<protein>
    <submittedName>
        <fullName evidence="7">Precorrin-6Y C5,15-methyltransferase</fullName>
    </submittedName>
</protein>
<accession>A0A918XW69</accession>
<evidence type="ECO:0000256" key="4">
    <source>
        <dbReference type="ARBA" id="ARBA00022679"/>
    </source>
</evidence>
<feature type="domain" description="Tetrapyrrole methylase" evidence="6">
    <location>
        <begin position="5"/>
        <end position="185"/>
    </location>
</feature>
<evidence type="ECO:0000313" key="8">
    <source>
        <dbReference type="Proteomes" id="UP000630353"/>
    </source>
</evidence>
<dbReference type="SUPFAM" id="SSF53335">
    <property type="entry name" value="S-adenosyl-L-methionine-dependent methyltransferases"/>
    <property type="match status" value="1"/>
</dbReference>
<dbReference type="InterPro" id="IPR035996">
    <property type="entry name" value="4pyrrol_Methylase_sf"/>
</dbReference>
<proteinExistence type="predicted"/>
<dbReference type="GO" id="GO:0008276">
    <property type="term" value="F:protein methyltransferase activity"/>
    <property type="evidence" value="ECO:0007669"/>
    <property type="project" value="InterPro"/>
</dbReference>
<organism evidence="7 8">
    <name type="scientific">Thalassobaculum fulvum</name>
    <dbReference type="NCBI Taxonomy" id="1633335"/>
    <lineage>
        <taxon>Bacteria</taxon>
        <taxon>Pseudomonadati</taxon>
        <taxon>Pseudomonadota</taxon>
        <taxon>Alphaproteobacteria</taxon>
        <taxon>Rhodospirillales</taxon>
        <taxon>Thalassobaculaceae</taxon>
        <taxon>Thalassobaculum</taxon>
    </lineage>
</organism>
<evidence type="ECO:0000256" key="1">
    <source>
        <dbReference type="ARBA" id="ARBA00004953"/>
    </source>
</evidence>
<dbReference type="InterPro" id="IPR014008">
    <property type="entry name" value="Cbl_synth_MTase_CbiT"/>
</dbReference>
<gene>
    <name evidence="7" type="primary">cobL</name>
    <name evidence="7" type="ORF">GCM10017083_39450</name>
</gene>